<dbReference type="InterPro" id="IPR002110">
    <property type="entry name" value="Ankyrin_rpt"/>
</dbReference>
<dbReference type="PANTHER" id="PTHR24189:SF50">
    <property type="entry name" value="ANKYRIN REPEAT AND SOCS BOX PROTEIN 2"/>
    <property type="match status" value="1"/>
</dbReference>
<evidence type="ECO:0000313" key="5">
    <source>
        <dbReference type="Proteomes" id="UP000238312"/>
    </source>
</evidence>
<dbReference type="PROSITE" id="PS50088">
    <property type="entry name" value="ANK_REPEAT"/>
    <property type="match status" value="1"/>
</dbReference>
<gene>
    <name evidence="4" type="ORF">B0I32_101448</name>
</gene>
<evidence type="ECO:0000313" key="4">
    <source>
        <dbReference type="EMBL" id="PRX70360.1"/>
    </source>
</evidence>
<evidence type="ECO:0000256" key="1">
    <source>
        <dbReference type="ARBA" id="ARBA00022737"/>
    </source>
</evidence>
<dbReference type="AlphaFoldDB" id="A0A2T0NBN9"/>
<protein>
    <submittedName>
        <fullName evidence="4">Ankyrin repeat protein</fullName>
    </submittedName>
</protein>
<accession>A0A2T0NBN9</accession>
<keyword evidence="1" id="KW-0677">Repeat</keyword>
<evidence type="ECO:0000256" key="3">
    <source>
        <dbReference type="PROSITE-ProRule" id="PRU00023"/>
    </source>
</evidence>
<dbReference type="Proteomes" id="UP000238312">
    <property type="component" value="Unassembled WGS sequence"/>
</dbReference>
<reference evidence="4 5" key="1">
    <citation type="submission" date="2018-03" db="EMBL/GenBank/DDBJ databases">
        <title>Genomic Encyclopedia of Type Strains, Phase III (KMG-III): the genomes of soil and plant-associated and newly described type strains.</title>
        <authorList>
            <person name="Whitman W."/>
        </authorList>
    </citation>
    <scope>NUCLEOTIDE SEQUENCE [LARGE SCALE GENOMIC DNA]</scope>
    <source>
        <strain evidence="4 5">CGMCC 4.7104</strain>
    </source>
</reference>
<keyword evidence="5" id="KW-1185">Reference proteome</keyword>
<dbReference type="PROSITE" id="PS50297">
    <property type="entry name" value="ANK_REP_REGION"/>
    <property type="match status" value="1"/>
</dbReference>
<dbReference type="PANTHER" id="PTHR24189">
    <property type="entry name" value="MYOTROPHIN"/>
    <property type="match status" value="1"/>
</dbReference>
<dbReference type="InterPro" id="IPR036770">
    <property type="entry name" value="Ankyrin_rpt-contain_sf"/>
</dbReference>
<comment type="caution">
    <text evidence="4">The sequence shown here is derived from an EMBL/GenBank/DDBJ whole genome shotgun (WGS) entry which is preliminary data.</text>
</comment>
<sequence length="184" mass="18639">MTAATCGENEEAGRLLAAGLSPDEPGDDGGTALYRAAVQGHAALVRTLLAAGADPDRESAAEDEGLPLCAAACWGHLGAVTALLDRGADPAPAGGRGPLDAAREFAGRDAEAEVRALAGAYARPGARIGVRRERSEGGDVRVVAEVRDEAGELRSEHSLGTGHAEIVRLLESRLPGPPGGHPAS</sequence>
<dbReference type="EMBL" id="PVNG01000001">
    <property type="protein sequence ID" value="PRX70360.1"/>
    <property type="molecule type" value="Genomic_DNA"/>
</dbReference>
<dbReference type="Gene3D" id="1.25.40.20">
    <property type="entry name" value="Ankyrin repeat-containing domain"/>
    <property type="match status" value="1"/>
</dbReference>
<feature type="repeat" description="ANK" evidence="3">
    <location>
        <begin position="28"/>
        <end position="60"/>
    </location>
</feature>
<evidence type="ECO:0000256" key="2">
    <source>
        <dbReference type="ARBA" id="ARBA00023043"/>
    </source>
</evidence>
<proteinExistence type="predicted"/>
<dbReference type="SMART" id="SM00248">
    <property type="entry name" value="ANK"/>
    <property type="match status" value="2"/>
</dbReference>
<name>A0A2T0NBN9_9ACTN</name>
<organism evidence="4 5">
    <name type="scientific">Nonomuraea fuscirosea</name>
    <dbReference type="NCBI Taxonomy" id="1291556"/>
    <lineage>
        <taxon>Bacteria</taxon>
        <taxon>Bacillati</taxon>
        <taxon>Actinomycetota</taxon>
        <taxon>Actinomycetes</taxon>
        <taxon>Streptosporangiales</taxon>
        <taxon>Streptosporangiaceae</taxon>
        <taxon>Nonomuraea</taxon>
    </lineage>
</organism>
<keyword evidence="2 3" id="KW-0040">ANK repeat</keyword>
<dbReference type="InterPro" id="IPR050745">
    <property type="entry name" value="Multifunctional_regulatory"/>
</dbReference>
<dbReference type="Pfam" id="PF12796">
    <property type="entry name" value="Ank_2"/>
    <property type="match status" value="1"/>
</dbReference>
<dbReference type="SUPFAM" id="SSF48403">
    <property type="entry name" value="Ankyrin repeat"/>
    <property type="match status" value="1"/>
</dbReference>